<dbReference type="RefSeq" id="WP_305516900.1">
    <property type="nucleotide sequence ID" value="NZ_JAUPEV010000005.1"/>
</dbReference>
<reference evidence="1 3" key="3">
    <citation type="journal article" date="2024" name="Syst. Appl. Microbiol.">
        <title>Helicobacter cappadocius sp. nov., from lizards: The first psychrotrophic Helicobacter species.</title>
        <authorList>
            <person name="Aydin F."/>
            <person name="Tarhane S."/>
            <person name="Karakaya E."/>
            <person name="Abay S."/>
            <person name="Kayman T."/>
            <person name="Guran O."/>
            <person name="Bozkurt E."/>
            <person name="Uzum N."/>
            <person name="Avci A."/>
            <person name="Olgun K."/>
            <person name="Jablonski D."/>
            <person name="Guran C."/>
            <person name="Burcin Saticioglu I."/>
        </authorList>
    </citation>
    <scope>NUCLEOTIDE SEQUENCE [LARGE SCALE GENOMIC DNA]</scope>
    <source>
        <strain evidence="1">Faydin-H75</strain>
        <strain evidence="3">faydin-H76</strain>
    </source>
</reference>
<evidence type="ECO:0000313" key="2">
    <source>
        <dbReference type="EMBL" id="MDP2538819.1"/>
    </source>
</evidence>
<evidence type="ECO:0000313" key="1">
    <source>
        <dbReference type="EMBL" id="MDO7253055.1"/>
    </source>
</evidence>
<comment type="caution">
    <text evidence="2">The sequence shown here is derived from an EMBL/GenBank/DDBJ whole genome shotgun (WGS) entry which is preliminary data.</text>
</comment>
<reference evidence="2 4" key="1">
    <citation type="submission" date="2023-07" db="EMBL/GenBank/DDBJ databases">
        <title>Unpublished Manusciprt.</title>
        <authorList>
            <person name="Aydin F."/>
            <person name="Tarhane S."/>
            <person name="Saticioglu I.B."/>
            <person name="Karakaya E."/>
            <person name="Abay S."/>
            <person name="Guran O."/>
            <person name="Bozkurt E."/>
            <person name="Uzum N."/>
            <person name="Olgun K."/>
            <person name="Jablonski D."/>
        </authorList>
    </citation>
    <scope>NUCLEOTIDE SEQUENCE</scope>
    <source>
        <strain evidence="4">faydin-H75</strain>
        <strain evidence="2">Faydin-H76</strain>
    </source>
</reference>
<gene>
    <name evidence="1" type="ORF">Q5I04_03910</name>
    <name evidence="2" type="ORF">Q5I06_03355</name>
</gene>
<evidence type="ECO:0000313" key="3">
    <source>
        <dbReference type="Proteomes" id="UP001177258"/>
    </source>
</evidence>
<dbReference type="EMBL" id="JAUYZK010000003">
    <property type="protein sequence ID" value="MDP2538819.1"/>
    <property type="molecule type" value="Genomic_DNA"/>
</dbReference>
<proteinExistence type="predicted"/>
<keyword evidence="4" id="KW-1185">Reference proteome</keyword>
<dbReference type="Proteomes" id="UP001240777">
    <property type="component" value="Unassembled WGS sequence"/>
</dbReference>
<name>A0AA90SSF9_9HELI</name>
<accession>A0AA90SSF9</accession>
<organism evidence="2 3">
    <name type="scientific">Helicobacter cappadocius</name>
    <dbReference type="NCBI Taxonomy" id="3063998"/>
    <lineage>
        <taxon>Bacteria</taxon>
        <taxon>Pseudomonadati</taxon>
        <taxon>Campylobacterota</taxon>
        <taxon>Epsilonproteobacteria</taxon>
        <taxon>Campylobacterales</taxon>
        <taxon>Helicobacteraceae</taxon>
        <taxon>Helicobacter</taxon>
    </lineage>
</organism>
<evidence type="ECO:0000313" key="4">
    <source>
        <dbReference type="Proteomes" id="UP001240777"/>
    </source>
</evidence>
<dbReference type="Proteomes" id="UP001177258">
    <property type="component" value="Unassembled WGS sequence"/>
</dbReference>
<dbReference type="AlphaFoldDB" id="A0AA90SSF9"/>
<protein>
    <submittedName>
        <fullName evidence="2">Uncharacterized protein</fullName>
    </submittedName>
</protein>
<reference evidence="1" key="2">
    <citation type="submission" date="2023-07" db="EMBL/GenBank/DDBJ databases">
        <authorList>
            <person name="Aydin F."/>
            <person name="Tarhane S."/>
            <person name="Saticioglu I.B."/>
            <person name="Karakaya E."/>
            <person name="Abay S."/>
            <person name="Guran O."/>
            <person name="Bozkurt E."/>
            <person name="Uzum N."/>
            <person name="Olgun K."/>
            <person name="Jablonski D."/>
        </authorList>
    </citation>
    <scope>NUCLEOTIDE SEQUENCE</scope>
    <source>
        <strain evidence="1">Faydin-H75</strain>
    </source>
</reference>
<sequence length="100" mass="11368">MLKVKIKNKTLLLTFQSSLLEGGVMVNVFEGKKLLFDMGFPKVPDIEDVKEELRIALFTPSGFEPKKLKENKKTFKQDFNLLGDLFNPSLFGFAALKNNE</sequence>
<dbReference type="EMBL" id="JAUPEV010000005">
    <property type="protein sequence ID" value="MDO7253055.1"/>
    <property type="molecule type" value="Genomic_DNA"/>
</dbReference>